<dbReference type="AlphaFoldDB" id="A0A0F9A169"/>
<gene>
    <name evidence="2" type="ORF">LCGC14_2904770</name>
</gene>
<name>A0A0F9A169_9ZZZZ</name>
<dbReference type="EMBL" id="LAZR01057298">
    <property type="protein sequence ID" value="KKK72349.1"/>
    <property type="molecule type" value="Genomic_DNA"/>
</dbReference>
<comment type="caution">
    <text evidence="2">The sequence shown here is derived from an EMBL/GenBank/DDBJ whole genome shotgun (WGS) entry which is preliminary data.</text>
</comment>
<reference evidence="2" key="1">
    <citation type="journal article" date="2015" name="Nature">
        <title>Complex archaea that bridge the gap between prokaryotes and eukaryotes.</title>
        <authorList>
            <person name="Spang A."/>
            <person name="Saw J.H."/>
            <person name="Jorgensen S.L."/>
            <person name="Zaremba-Niedzwiedzka K."/>
            <person name="Martijn J."/>
            <person name="Lind A.E."/>
            <person name="van Eijk R."/>
            <person name="Schleper C."/>
            <person name="Guy L."/>
            <person name="Ettema T.J."/>
        </authorList>
    </citation>
    <scope>NUCLEOTIDE SEQUENCE</scope>
</reference>
<sequence>MSPAAEAAIITGTFIAGAAFITGVFQLLGWARKRNGNGNPATVHQLSQAMHERFDQQAGIANKALRELTTIKTIIDERLPRR</sequence>
<feature type="transmembrane region" description="Helical" evidence="1">
    <location>
        <begin position="6"/>
        <end position="28"/>
    </location>
</feature>
<proteinExistence type="predicted"/>
<keyword evidence="1" id="KW-1133">Transmembrane helix</keyword>
<accession>A0A0F9A169</accession>
<keyword evidence="1" id="KW-0812">Transmembrane</keyword>
<keyword evidence="1" id="KW-0472">Membrane</keyword>
<protein>
    <submittedName>
        <fullName evidence="2">Uncharacterized protein</fullName>
    </submittedName>
</protein>
<evidence type="ECO:0000256" key="1">
    <source>
        <dbReference type="SAM" id="Phobius"/>
    </source>
</evidence>
<organism evidence="2">
    <name type="scientific">marine sediment metagenome</name>
    <dbReference type="NCBI Taxonomy" id="412755"/>
    <lineage>
        <taxon>unclassified sequences</taxon>
        <taxon>metagenomes</taxon>
        <taxon>ecological metagenomes</taxon>
    </lineage>
</organism>
<evidence type="ECO:0000313" key="2">
    <source>
        <dbReference type="EMBL" id="KKK72349.1"/>
    </source>
</evidence>